<dbReference type="PANTHER" id="PTHR15670:SF4">
    <property type="entry name" value="RHO GTPASE-ACTIVATING PROTEIN 11A"/>
    <property type="match status" value="1"/>
</dbReference>
<feature type="region of interest" description="Disordered" evidence="1">
    <location>
        <begin position="271"/>
        <end position="360"/>
    </location>
</feature>
<comment type="caution">
    <text evidence="3">The sequence shown here is derived from an EMBL/GenBank/DDBJ whole genome shotgun (WGS) entry which is preliminary data.</text>
</comment>
<dbReference type="AlphaFoldDB" id="A0ABD0JXN5"/>
<organism evidence="3 4">
    <name type="scientific">Batillaria attramentaria</name>
    <dbReference type="NCBI Taxonomy" id="370345"/>
    <lineage>
        <taxon>Eukaryota</taxon>
        <taxon>Metazoa</taxon>
        <taxon>Spiralia</taxon>
        <taxon>Lophotrochozoa</taxon>
        <taxon>Mollusca</taxon>
        <taxon>Gastropoda</taxon>
        <taxon>Caenogastropoda</taxon>
        <taxon>Sorbeoconcha</taxon>
        <taxon>Cerithioidea</taxon>
        <taxon>Batillariidae</taxon>
        <taxon>Batillaria</taxon>
    </lineage>
</organism>
<evidence type="ECO:0000313" key="3">
    <source>
        <dbReference type="EMBL" id="KAK7479462.1"/>
    </source>
</evidence>
<sequence length="488" mass="53948">MENVRLIHSVDKISNLRTLVKQDLRELGIKVPKTKKTKKLNQSRNTSQDGLLTAGIFGNYLSLVPSSYIADCGFVPTFLVDAAEIIEENCVVEGIFRKSGSINRQKELRQQIEEGHVVKSASVHDVTALIKQFFRELPEPLLTSVFHDCFVRCYHLSPPDQVEAMLLLCLLLPPEHLSTLRYTMGLLSRLAAHSSHNKMDVGNLAVVLAPNIMHVNSRSQKMNSTEEKLLQLQTAIVELLIHNADRLGVVSESLSQRTTLMTECFGTEDELDASDDNTLEDTKEVKKKRRKRSSSLQGLVSSIGRSIAKLRRSTDGKNNLTSSSQMSLSNESGMETSLPPSAPSATPVVMRKRKASGEGVPFSATKKKAILEQLPQRMALGATPFTPASTRRPDAHDARIPNPLDTPSIAFTGKSQIAFSATPGHDMKTPRKKLGMFSPTSSRKSKRRKSSTTNLCSNPLRKSGKAKHLFKRLSGSKDKWSHTCAVKR</sequence>
<dbReference type="SUPFAM" id="SSF48350">
    <property type="entry name" value="GTPase activation domain, GAP"/>
    <property type="match status" value="1"/>
</dbReference>
<evidence type="ECO:0000313" key="4">
    <source>
        <dbReference type="Proteomes" id="UP001519460"/>
    </source>
</evidence>
<proteinExistence type="predicted"/>
<dbReference type="InterPro" id="IPR042869">
    <property type="entry name" value="ARHGAP11A/B"/>
</dbReference>
<dbReference type="Pfam" id="PF00620">
    <property type="entry name" value="RhoGAP"/>
    <property type="match status" value="1"/>
</dbReference>
<dbReference type="InterPro" id="IPR008936">
    <property type="entry name" value="Rho_GTPase_activation_prot"/>
</dbReference>
<feature type="region of interest" description="Disordered" evidence="1">
    <location>
        <begin position="420"/>
        <end position="467"/>
    </location>
</feature>
<dbReference type="PANTHER" id="PTHR15670">
    <property type="entry name" value="RHO GTPASE ACTIVATING PROTEIN 11A"/>
    <property type="match status" value="1"/>
</dbReference>
<gene>
    <name evidence="3" type="ORF">BaRGS_00029278</name>
</gene>
<evidence type="ECO:0000259" key="2">
    <source>
        <dbReference type="PROSITE" id="PS50238"/>
    </source>
</evidence>
<accession>A0ABD0JXN5</accession>
<feature type="region of interest" description="Disordered" evidence="1">
    <location>
        <begin position="380"/>
        <end position="408"/>
    </location>
</feature>
<dbReference type="SMART" id="SM00324">
    <property type="entry name" value="RhoGAP"/>
    <property type="match status" value="1"/>
</dbReference>
<evidence type="ECO:0000256" key="1">
    <source>
        <dbReference type="SAM" id="MobiDB-lite"/>
    </source>
</evidence>
<feature type="compositionally biased region" description="Polar residues" evidence="1">
    <location>
        <begin position="316"/>
        <end position="335"/>
    </location>
</feature>
<feature type="domain" description="Rho-GAP" evidence="2">
    <location>
        <begin position="61"/>
        <end position="248"/>
    </location>
</feature>
<dbReference type="InterPro" id="IPR000198">
    <property type="entry name" value="RhoGAP_dom"/>
</dbReference>
<name>A0ABD0JXN5_9CAEN</name>
<feature type="compositionally biased region" description="Low complexity" evidence="1">
    <location>
        <begin position="336"/>
        <end position="347"/>
    </location>
</feature>
<dbReference type="EMBL" id="JACVVK020000302">
    <property type="protein sequence ID" value="KAK7479462.1"/>
    <property type="molecule type" value="Genomic_DNA"/>
</dbReference>
<dbReference type="Gene3D" id="1.10.555.10">
    <property type="entry name" value="Rho GTPase activation protein"/>
    <property type="match status" value="1"/>
</dbReference>
<protein>
    <recommendedName>
        <fullName evidence="2">Rho-GAP domain-containing protein</fullName>
    </recommendedName>
</protein>
<keyword evidence="4" id="KW-1185">Reference proteome</keyword>
<reference evidence="3 4" key="1">
    <citation type="journal article" date="2023" name="Sci. Data">
        <title>Genome assembly of the Korean intertidal mud-creeper Batillaria attramentaria.</title>
        <authorList>
            <person name="Patra A.K."/>
            <person name="Ho P.T."/>
            <person name="Jun S."/>
            <person name="Lee S.J."/>
            <person name="Kim Y."/>
            <person name="Won Y.J."/>
        </authorList>
    </citation>
    <scope>NUCLEOTIDE SEQUENCE [LARGE SCALE GENOMIC DNA]</scope>
    <source>
        <strain evidence="3">Wonlab-2016</strain>
    </source>
</reference>
<dbReference type="PROSITE" id="PS50238">
    <property type="entry name" value="RHOGAP"/>
    <property type="match status" value="1"/>
</dbReference>
<dbReference type="Proteomes" id="UP001519460">
    <property type="component" value="Unassembled WGS sequence"/>
</dbReference>